<dbReference type="SMART" id="SM00346">
    <property type="entry name" value="HTH_ICLR"/>
    <property type="match status" value="1"/>
</dbReference>
<feature type="domain" description="HTH iclR-type" evidence="6">
    <location>
        <begin position="1"/>
        <end position="56"/>
    </location>
</feature>
<feature type="binding site" evidence="5">
    <location>
        <position position="356"/>
    </location>
    <ligand>
        <name>substrate</name>
    </ligand>
</feature>
<dbReference type="EMBL" id="JABBFX010000003">
    <property type="protein sequence ID" value="NML47232.1"/>
    <property type="molecule type" value="Genomic_DNA"/>
</dbReference>
<dbReference type="InterPro" id="IPR005511">
    <property type="entry name" value="SMP-30"/>
</dbReference>
<dbReference type="InterPro" id="IPR029016">
    <property type="entry name" value="GAF-like_dom_sf"/>
</dbReference>
<evidence type="ECO:0000259" key="7">
    <source>
        <dbReference type="PROSITE" id="PS51078"/>
    </source>
</evidence>
<dbReference type="InterPro" id="IPR014757">
    <property type="entry name" value="Tscrpt_reg_IclR_C"/>
</dbReference>
<comment type="cofactor">
    <cofactor evidence="5">
        <name>Zn(2+)</name>
        <dbReference type="ChEBI" id="CHEBI:29105"/>
    </cofactor>
    <text evidence="5">Binds 1 divalent metal cation per subunit.</text>
</comment>
<organism evidence="8 9">
    <name type="scientific">Ramlibacter agri</name>
    <dbReference type="NCBI Taxonomy" id="2728837"/>
    <lineage>
        <taxon>Bacteria</taxon>
        <taxon>Pseudomonadati</taxon>
        <taxon>Pseudomonadota</taxon>
        <taxon>Betaproteobacteria</taxon>
        <taxon>Burkholderiales</taxon>
        <taxon>Comamonadaceae</taxon>
        <taxon>Ramlibacter</taxon>
    </lineage>
</organism>
<evidence type="ECO:0000313" key="9">
    <source>
        <dbReference type="Proteomes" id="UP000541185"/>
    </source>
</evidence>
<dbReference type="GO" id="GO:0003677">
    <property type="term" value="F:DNA binding"/>
    <property type="evidence" value="ECO:0007669"/>
    <property type="project" value="InterPro"/>
</dbReference>
<keyword evidence="9" id="KW-1185">Reference proteome</keyword>
<dbReference type="PROSITE" id="PS51078">
    <property type="entry name" value="ICLR_ED"/>
    <property type="match status" value="1"/>
</dbReference>
<keyword evidence="5" id="KW-0862">Zinc</keyword>
<dbReference type="Proteomes" id="UP000541185">
    <property type="component" value="Unassembled WGS sequence"/>
</dbReference>
<dbReference type="Pfam" id="PF01614">
    <property type="entry name" value="IclR_C"/>
    <property type="match status" value="1"/>
</dbReference>
<feature type="active site" description="Proton donor/acceptor" evidence="4">
    <location>
        <position position="452"/>
    </location>
</feature>
<dbReference type="SUPFAM" id="SSF63829">
    <property type="entry name" value="Calcium-dependent phosphotriesterase"/>
    <property type="match status" value="1"/>
</dbReference>
<accession>A0A848HB08</accession>
<dbReference type="GO" id="GO:0006355">
    <property type="term" value="P:regulation of DNA-templated transcription"/>
    <property type="evidence" value="ECO:0007669"/>
    <property type="project" value="InterPro"/>
</dbReference>
<dbReference type="InterPro" id="IPR011042">
    <property type="entry name" value="6-blade_b-propeller_TolB-like"/>
</dbReference>
<dbReference type="Pfam" id="PF08450">
    <property type="entry name" value="SGL"/>
    <property type="match status" value="1"/>
</dbReference>
<protein>
    <submittedName>
        <fullName evidence="8">Helix-turn-helix domain-containing protein</fullName>
    </submittedName>
</protein>
<feature type="domain" description="IclR-ED" evidence="7">
    <location>
        <begin position="57"/>
        <end position="240"/>
    </location>
</feature>
<evidence type="ECO:0000256" key="4">
    <source>
        <dbReference type="PIRSR" id="PIRSR605511-1"/>
    </source>
</evidence>
<keyword evidence="2" id="KW-0805">Transcription regulation</keyword>
<dbReference type="AlphaFoldDB" id="A0A848HB08"/>
<gene>
    <name evidence="8" type="ORF">HHL11_26025</name>
</gene>
<evidence type="ECO:0000256" key="1">
    <source>
        <dbReference type="ARBA" id="ARBA00008853"/>
    </source>
</evidence>
<dbReference type="PRINTS" id="PR01790">
    <property type="entry name" value="SMP30FAMILY"/>
</dbReference>
<dbReference type="InterPro" id="IPR036390">
    <property type="entry name" value="WH_DNA-bd_sf"/>
</dbReference>
<feature type="binding site" evidence="5">
    <location>
        <position position="354"/>
    </location>
    <ligand>
        <name>substrate</name>
    </ligand>
</feature>
<dbReference type="PANTHER" id="PTHR10907">
    <property type="entry name" value="REGUCALCIN"/>
    <property type="match status" value="1"/>
</dbReference>
<dbReference type="Gene3D" id="2.120.10.30">
    <property type="entry name" value="TolB, C-terminal domain"/>
    <property type="match status" value="1"/>
</dbReference>
<feature type="binding site" evidence="5">
    <location>
        <position position="452"/>
    </location>
    <ligand>
        <name>a divalent metal cation</name>
        <dbReference type="ChEBI" id="CHEBI:60240"/>
    </ligand>
</feature>
<keyword evidence="5" id="KW-0479">Metal-binding</keyword>
<dbReference type="SUPFAM" id="SSF46785">
    <property type="entry name" value="Winged helix' DNA-binding domain"/>
    <property type="match status" value="1"/>
</dbReference>
<dbReference type="GO" id="GO:0005509">
    <property type="term" value="F:calcium ion binding"/>
    <property type="evidence" value="ECO:0007669"/>
    <property type="project" value="TreeGrafter"/>
</dbReference>
<dbReference type="InterPro" id="IPR036388">
    <property type="entry name" value="WH-like_DNA-bd_sf"/>
</dbReference>
<comment type="caution">
    <text evidence="8">The sequence shown here is derived from an EMBL/GenBank/DDBJ whole genome shotgun (WGS) entry which is preliminary data.</text>
</comment>
<evidence type="ECO:0000256" key="5">
    <source>
        <dbReference type="PIRSR" id="PIRSR605511-2"/>
    </source>
</evidence>
<name>A0A848HB08_9BURK</name>
<evidence type="ECO:0000313" key="8">
    <source>
        <dbReference type="EMBL" id="NML47232.1"/>
    </source>
</evidence>
<proteinExistence type="inferred from homology"/>
<evidence type="ECO:0000256" key="3">
    <source>
        <dbReference type="ARBA" id="ARBA00023163"/>
    </source>
</evidence>
<dbReference type="Gene3D" id="1.10.10.10">
    <property type="entry name" value="Winged helix-like DNA-binding domain superfamily/Winged helix DNA-binding domain"/>
    <property type="match status" value="1"/>
</dbReference>
<dbReference type="SUPFAM" id="SSF55781">
    <property type="entry name" value="GAF domain-like"/>
    <property type="match status" value="1"/>
</dbReference>
<sequence>MALLTLLSERRAPMTFTELLKVGSLPKATLHRILNTLVREGLLRHDPHTRTYRLGFRLLELAYDVWSDFDLRLAAQDELVRLADQLQETVRLSVLNGNRLMVVACETRAQGGQERTAVGMNLPLHASAAGKAVLAASEPGTRAGLLGPAPWPRLTERTLVDAPALQSELEITSVRGYALEDGEQQAGAVAIAVPVYDFEGAVIGALDLAGPADRLQLERAHALSSRLISAARAISHSAAGKGMSISTGQKLASAVPAELTRLDTASSLLGEGPVWSARDNALYWVDILAPAIHSLRPLEGTSTMTRVGSMVSLAVPKMSGGLLLATPAGLLSYDDASKRMTRFAHPEAERPGNRYNDGKCDRMGRLWIASMDLGTAPNRGNLFRVDPDGQWKCMDSGFTVPNGMGWSPDDTRMYFADTFRRTIFVYDFDLRAGKISNRRPLIEVDPSRGKPDGLTVDEEGCLWVAMWDAWHIARFSPDGTELERLPLPVPRPTSCCFGGENLDTLYITTASVRLSEAELAAAPLSGSLFAYRPGKVRGLPETTFAG</sequence>
<evidence type="ECO:0000259" key="6">
    <source>
        <dbReference type="PROSITE" id="PS51077"/>
    </source>
</evidence>
<dbReference type="PROSITE" id="PS51077">
    <property type="entry name" value="HTH_ICLR"/>
    <property type="match status" value="1"/>
</dbReference>
<evidence type="ECO:0000256" key="2">
    <source>
        <dbReference type="ARBA" id="ARBA00023015"/>
    </source>
</evidence>
<dbReference type="Pfam" id="PF09339">
    <property type="entry name" value="HTH_IclR"/>
    <property type="match status" value="1"/>
</dbReference>
<dbReference type="GO" id="GO:0004341">
    <property type="term" value="F:gluconolactonase activity"/>
    <property type="evidence" value="ECO:0007669"/>
    <property type="project" value="TreeGrafter"/>
</dbReference>
<feature type="binding site" evidence="5">
    <location>
        <position position="271"/>
    </location>
    <ligand>
        <name>a divalent metal cation</name>
        <dbReference type="ChEBI" id="CHEBI:60240"/>
    </ligand>
</feature>
<dbReference type="InterPro" id="IPR013658">
    <property type="entry name" value="SGL"/>
</dbReference>
<dbReference type="GO" id="GO:0019853">
    <property type="term" value="P:L-ascorbic acid biosynthetic process"/>
    <property type="evidence" value="ECO:0007669"/>
    <property type="project" value="TreeGrafter"/>
</dbReference>
<dbReference type="InterPro" id="IPR005471">
    <property type="entry name" value="Tscrpt_reg_IclR_N"/>
</dbReference>
<reference evidence="8 9" key="1">
    <citation type="submission" date="2020-04" db="EMBL/GenBank/DDBJ databases">
        <title>Ramlibacter sp. G-1-2-2 isolated from soil.</title>
        <authorList>
            <person name="Dahal R.H."/>
        </authorList>
    </citation>
    <scope>NUCLEOTIDE SEQUENCE [LARGE SCALE GENOMIC DNA]</scope>
    <source>
        <strain evidence="8 9">G-1-2-2</strain>
    </source>
</reference>
<comment type="similarity">
    <text evidence="1">Belongs to the SMP-30/CGR1 family.</text>
</comment>
<keyword evidence="3" id="KW-0804">Transcription</keyword>
<feature type="binding site" evidence="5">
    <location>
        <position position="402"/>
    </location>
    <ligand>
        <name>a divalent metal cation</name>
        <dbReference type="ChEBI" id="CHEBI:60240"/>
    </ligand>
</feature>
<dbReference type="Gene3D" id="3.30.450.40">
    <property type="match status" value="1"/>
</dbReference>
<dbReference type="PANTHER" id="PTHR10907:SF47">
    <property type="entry name" value="REGUCALCIN"/>
    <property type="match status" value="1"/>
</dbReference>